<proteinExistence type="predicted"/>
<comment type="caution">
    <text evidence="1">The sequence shown here is derived from an EMBL/GenBank/DDBJ whole genome shotgun (WGS) entry which is preliminary data.</text>
</comment>
<reference evidence="1" key="1">
    <citation type="submission" date="2021-01" db="EMBL/GenBank/DDBJ databases">
        <title>Phytophthora aleatoria, a newly-described species from Pinus radiata is distinct from Phytophthora cactorum isolates based on comparative genomics.</title>
        <authorList>
            <person name="Mcdougal R."/>
            <person name="Panda P."/>
            <person name="Williams N."/>
            <person name="Studholme D.J."/>
        </authorList>
    </citation>
    <scope>NUCLEOTIDE SEQUENCE</scope>
    <source>
        <strain evidence="1">NZFS 4037</strain>
    </source>
</reference>
<evidence type="ECO:0000313" key="1">
    <source>
        <dbReference type="EMBL" id="KAG6962665.1"/>
    </source>
</evidence>
<dbReference type="Proteomes" id="UP000709295">
    <property type="component" value="Unassembled WGS sequence"/>
</dbReference>
<evidence type="ECO:0000313" key="2">
    <source>
        <dbReference type="Proteomes" id="UP000709295"/>
    </source>
</evidence>
<dbReference type="PANTHER" id="PTHR12710:SF0">
    <property type="entry name" value="NUCLEAR PROTEIN LOCALIZATION PROTEIN 4 HOMOLOG"/>
    <property type="match status" value="1"/>
</dbReference>
<organism evidence="1 2">
    <name type="scientific">Phytophthora aleatoria</name>
    <dbReference type="NCBI Taxonomy" id="2496075"/>
    <lineage>
        <taxon>Eukaryota</taxon>
        <taxon>Sar</taxon>
        <taxon>Stramenopiles</taxon>
        <taxon>Oomycota</taxon>
        <taxon>Peronosporomycetes</taxon>
        <taxon>Peronosporales</taxon>
        <taxon>Peronosporaceae</taxon>
        <taxon>Phytophthora</taxon>
    </lineage>
</organism>
<dbReference type="InterPro" id="IPR016563">
    <property type="entry name" value="Npl4"/>
</dbReference>
<dbReference type="GO" id="GO:0043130">
    <property type="term" value="F:ubiquitin binding"/>
    <property type="evidence" value="ECO:0007669"/>
    <property type="project" value="TreeGrafter"/>
</dbReference>
<protein>
    <submittedName>
        <fullName evidence="1">Uncharacterized protein</fullName>
    </submittedName>
</protein>
<dbReference type="GO" id="GO:0006511">
    <property type="term" value="P:ubiquitin-dependent protein catabolic process"/>
    <property type="evidence" value="ECO:0007669"/>
    <property type="project" value="InterPro"/>
</dbReference>
<keyword evidence="2" id="KW-1185">Reference proteome</keyword>
<sequence length="301" mass="33673">MEHYLLHQVCEHDGIYERPGPCRTAQQELALDQGKQKTTDTQTLCELCVGHGDMLDYDSDTVATAPRQSFRPGMKSLRGMKMYCTLGEFMRMDAHFAFNISLQKEPQVAKMHLDGASCNGFQGSLRQFTFQQSCGGCLCGTMDPDIKKVTADFIYEWPQEDSPYGWKWWKIRTQTSGDVVGEALGYEKDLQADVSGKGSLLLTLKVTLDKEGQASFEAFPVSDQCVEMFPTGVLMENEQNPKACAVNDTLTAFVGANAAREVDSNMSWGCCLCCRVNNKEQLNRVIMVLLRDTEVWSTLFS</sequence>
<accession>A0A8J5J4Q9</accession>
<dbReference type="AlphaFoldDB" id="A0A8J5J4Q9"/>
<dbReference type="GO" id="GO:0031625">
    <property type="term" value="F:ubiquitin protein ligase binding"/>
    <property type="evidence" value="ECO:0007669"/>
    <property type="project" value="TreeGrafter"/>
</dbReference>
<dbReference type="PANTHER" id="PTHR12710">
    <property type="entry name" value="NUCLEAR PROTEIN LOCALIZATION 4"/>
    <property type="match status" value="1"/>
</dbReference>
<gene>
    <name evidence="1" type="ORF">JG688_00008486</name>
</gene>
<dbReference type="GO" id="GO:0005634">
    <property type="term" value="C:nucleus"/>
    <property type="evidence" value="ECO:0007669"/>
    <property type="project" value="TreeGrafter"/>
</dbReference>
<dbReference type="EMBL" id="JAENGY010000450">
    <property type="protein sequence ID" value="KAG6962665.1"/>
    <property type="molecule type" value="Genomic_DNA"/>
</dbReference>
<name>A0A8J5J4Q9_9STRA</name>